<feature type="region of interest" description="Disordered" evidence="1">
    <location>
        <begin position="355"/>
        <end position="385"/>
    </location>
</feature>
<dbReference type="AlphaFoldDB" id="A0AAD8IJ47"/>
<feature type="region of interest" description="Disordered" evidence="1">
    <location>
        <begin position="421"/>
        <end position="446"/>
    </location>
</feature>
<organism evidence="3 4">
    <name type="scientific">Heracleum sosnowskyi</name>
    <dbReference type="NCBI Taxonomy" id="360622"/>
    <lineage>
        <taxon>Eukaryota</taxon>
        <taxon>Viridiplantae</taxon>
        <taxon>Streptophyta</taxon>
        <taxon>Embryophyta</taxon>
        <taxon>Tracheophyta</taxon>
        <taxon>Spermatophyta</taxon>
        <taxon>Magnoliopsida</taxon>
        <taxon>eudicotyledons</taxon>
        <taxon>Gunneridae</taxon>
        <taxon>Pentapetalae</taxon>
        <taxon>asterids</taxon>
        <taxon>campanulids</taxon>
        <taxon>Apiales</taxon>
        <taxon>Apiaceae</taxon>
        <taxon>Apioideae</taxon>
        <taxon>apioid superclade</taxon>
        <taxon>Tordylieae</taxon>
        <taxon>Tordyliinae</taxon>
        <taxon>Heracleum</taxon>
    </lineage>
</organism>
<dbReference type="Pfam" id="PF13963">
    <property type="entry name" value="Transpos_assoc"/>
    <property type="match status" value="1"/>
</dbReference>
<dbReference type="Proteomes" id="UP001237642">
    <property type="component" value="Unassembled WGS sequence"/>
</dbReference>
<accession>A0AAD8IJ47</accession>
<comment type="caution">
    <text evidence="3">The sequence shown here is derived from an EMBL/GenBank/DDBJ whole genome shotgun (WGS) entry which is preliminary data.</text>
</comment>
<dbReference type="InterPro" id="IPR029480">
    <property type="entry name" value="Transpos_assoc"/>
</dbReference>
<evidence type="ECO:0000313" key="3">
    <source>
        <dbReference type="EMBL" id="KAK1385841.1"/>
    </source>
</evidence>
<keyword evidence="4" id="KW-1185">Reference proteome</keyword>
<protein>
    <recommendedName>
        <fullName evidence="2">Transposase-associated domain-containing protein</fullName>
    </recommendedName>
</protein>
<evidence type="ECO:0000313" key="4">
    <source>
        <dbReference type="Proteomes" id="UP001237642"/>
    </source>
</evidence>
<evidence type="ECO:0000259" key="2">
    <source>
        <dbReference type="Pfam" id="PF13963"/>
    </source>
</evidence>
<reference evidence="3" key="2">
    <citation type="submission" date="2023-05" db="EMBL/GenBank/DDBJ databases">
        <authorList>
            <person name="Schelkunov M.I."/>
        </authorList>
    </citation>
    <scope>NUCLEOTIDE SEQUENCE</scope>
    <source>
        <strain evidence="3">Hsosn_3</strain>
        <tissue evidence="3">Leaf</tissue>
    </source>
</reference>
<feature type="compositionally biased region" description="Basic and acidic residues" evidence="1">
    <location>
        <begin position="427"/>
        <end position="438"/>
    </location>
</feature>
<feature type="domain" description="Transposase-associated" evidence="2">
    <location>
        <begin position="7"/>
        <end position="86"/>
    </location>
</feature>
<name>A0AAD8IJ47_9APIA</name>
<proteinExistence type="predicted"/>
<gene>
    <name evidence="3" type="ORF">POM88_023576</name>
</gene>
<reference evidence="3" key="1">
    <citation type="submission" date="2023-02" db="EMBL/GenBank/DDBJ databases">
        <title>Genome of toxic invasive species Heracleum sosnowskyi carries increased number of genes despite the absence of recent whole-genome duplications.</title>
        <authorList>
            <person name="Schelkunov M."/>
            <person name="Shtratnikova V."/>
            <person name="Makarenko M."/>
            <person name="Klepikova A."/>
            <person name="Omelchenko D."/>
            <person name="Novikova G."/>
            <person name="Obukhova E."/>
            <person name="Bogdanov V."/>
            <person name="Penin A."/>
            <person name="Logacheva M."/>
        </authorList>
    </citation>
    <scope>NUCLEOTIDE SEQUENCE</scope>
    <source>
        <strain evidence="3">Hsosn_3</strain>
        <tissue evidence="3">Leaf</tissue>
    </source>
</reference>
<evidence type="ECO:0000256" key="1">
    <source>
        <dbReference type="SAM" id="MobiDB-lite"/>
    </source>
</evidence>
<dbReference type="PANTHER" id="PTHR10775:SF193">
    <property type="entry name" value="DUF4216 DOMAIN-CONTAINING PROTEIN"/>
    <property type="match status" value="1"/>
</dbReference>
<dbReference type="EMBL" id="JAUIZM010000005">
    <property type="protein sequence ID" value="KAK1385841.1"/>
    <property type="molecule type" value="Genomic_DNA"/>
</dbReference>
<sequence length="446" mass="50473">MNPLIDRSWMARRKSSTEIGATAEFRAGCQVFLDYAYSNPECVNNKNQIRCPCWKCKNVYYQDRDIVNYHLLVNGFMRNYEEYWWAHEQKRDGGITVNNAGSSTYRMNEMVRDFAGPDFDWDQAREQPINADAKDFFKLLDEGSEPLWDGCTKQSKLSAVATLLNIKADHNMSHDCFESLLKAIKNHPFRRNRENFRKGKVENDMSAPRLSGTEIRSRVMRLPAVPFEIYKSSNGKTVKPQARYTLSKKQVEEVCTWIRSLKLPGGYASNIARGGSISQLHHIANKEAESEGTPIQWLDVYESTRDGLPDAQKIADNYRRLFNERYLEGTERPDFDQELWERASVVRKNYIKGQGQKRCPSFSGSFNGSGSTQSSQSSTHPPTHTPTDCVRAICADPELLRILGGHLGALDPDVLARAVAEATASQRADDNQGDHHDDQEGESGGS</sequence>
<dbReference type="PANTHER" id="PTHR10775">
    <property type="entry name" value="OS08G0208400 PROTEIN"/>
    <property type="match status" value="1"/>
</dbReference>
<feature type="compositionally biased region" description="Low complexity" evidence="1">
    <location>
        <begin position="360"/>
        <end position="385"/>
    </location>
</feature>